<dbReference type="RefSeq" id="WP_346077958.1">
    <property type="nucleotide sequence ID" value="NZ_BAAATL010000029.1"/>
</dbReference>
<reference evidence="3" key="1">
    <citation type="journal article" date="2019" name="Int. J. Syst. Evol. Microbiol.">
        <title>The Global Catalogue of Microorganisms (GCM) 10K type strain sequencing project: providing services to taxonomists for standard genome sequencing and annotation.</title>
        <authorList>
            <consortium name="The Broad Institute Genomics Platform"/>
            <consortium name="The Broad Institute Genome Sequencing Center for Infectious Disease"/>
            <person name="Wu L."/>
            <person name="Ma J."/>
        </authorList>
    </citation>
    <scope>NUCLEOTIDE SEQUENCE [LARGE SCALE GENOMIC DNA]</scope>
    <source>
        <strain evidence="3">JCM 6923</strain>
    </source>
</reference>
<organism evidence="2 3">
    <name type="scientific">Streptomyces graminearus</name>
    <dbReference type="NCBI Taxonomy" id="284030"/>
    <lineage>
        <taxon>Bacteria</taxon>
        <taxon>Bacillati</taxon>
        <taxon>Actinomycetota</taxon>
        <taxon>Actinomycetes</taxon>
        <taxon>Kitasatosporales</taxon>
        <taxon>Streptomycetaceae</taxon>
        <taxon>Streptomyces</taxon>
    </lineage>
</organism>
<evidence type="ECO:0000313" key="3">
    <source>
        <dbReference type="Proteomes" id="UP001501721"/>
    </source>
</evidence>
<comment type="caution">
    <text evidence="2">The sequence shown here is derived from an EMBL/GenBank/DDBJ whole genome shotgun (WGS) entry which is preliminary data.</text>
</comment>
<protein>
    <submittedName>
        <fullName evidence="2">Uncharacterized protein</fullName>
    </submittedName>
</protein>
<evidence type="ECO:0000256" key="1">
    <source>
        <dbReference type="SAM" id="MobiDB-lite"/>
    </source>
</evidence>
<feature type="region of interest" description="Disordered" evidence="1">
    <location>
        <begin position="69"/>
        <end position="94"/>
    </location>
</feature>
<keyword evidence="3" id="KW-1185">Reference proteome</keyword>
<accession>A0ABP5ZPN3</accession>
<feature type="compositionally biased region" description="Basic residues" evidence="1">
    <location>
        <begin position="30"/>
        <end position="44"/>
    </location>
</feature>
<evidence type="ECO:0000313" key="2">
    <source>
        <dbReference type="EMBL" id="GAA2500546.1"/>
    </source>
</evidence>
<sequence length="94" mass="9931">MTATEPDAEELCAQGRAVYERALPAGRTPAGRRRHALAGARGRRGGPPGAAARPTERIAAVRRRETRIARSMEPPLRATHDVPGGTPVVLDASS</sequence>
<proteinExistence type="predicted"/>
<feature type="region of interest" description="Disordered" evidence="1">
    <location>
        <begin position="23"/>
        <end position="55"/>
    </location>
</feature>
<name>A0ABP5ZPN3_9ACTN</name>
<dbReference type="EMBL" id="BAAATL010000029">
    <property type="protein sequence ID" value="GAA2500546.1"/>
    <property type="molecule type" value="Genomic_DNA"/>
</dbReference>
<gene>
    <name evidence="2" type="ORF">GCM10010422_57160</name>
</gene>
<dbReference type="Proteomes" id="UP001501721">
    <property type="component" value="Unassembled WGS sequence"/>
</dbReference>